<dbReference type="AlphaFoldDB" id="A0AAU9K623"/>
<name>A0AAU9K623_9CILI</name>
<accession>A0AAU9K623</accession>
<reference evidence="1" key="1">
    <citation type="submission" date="2021-09" db="EMBL/GenBank/DDBJ databases">
        <authorList>
            <consortium name="AG Swart"/>
            <person name="Singh M."/>
            <person name="Singh A."/>
            <person name="Seah K."/>
            <person name="Emmerich C."/>
        </authorList>
    </citation>
    <scope>NUCLEOTIDE SEQUENCE</scope>
    <source>
        <strain evidence="1">ATCC30299</strain>
    </source>
</reference>
<protein>
    <submittedName>
        <fullName evidence="1">Uncharacterized protein</fullName>
    </submittedName>
</protein>
<dbReference type="Proteomes" id="UP001162131">
    <property type="component" value="Unassembled WGS sequence"/>
</dbReference>
<gene>
    <name evidence="1" type="ORF">BSTOLATCC_MIC57163</name>
</gene>
<keyword evidence="2" id="KW-1185">Reference proteome</keyword>
<proteinExistence type="predicted"/>
<comment type="caution">
    <text evidence="1">The sequence shown here is derived from an EMBL/GenBank/DDBJ whole genome shotgun (WGS) entry which is preliminary data.</text>
</comment>
<sequence>MKERKFSRQNLSDTSILSVAKSLIEEIQNNKNSPQALLKEQYFIPFINERDGCGRLRKFLDPPPKRERPPIKPTNTNQSQIFSRKKLISKHTKISSVPPVGIYYQPESWIKQSFSHKPLLQVSLTSPKLNLFSATMENTSIDSNLRPSKSFAVSKSFPNIKKTKNTQKQTFRSRPARKKGVWECLQIQTQIDDLRDQPNEPSYTLPYHERILSILRDMRKNS</sequence>
<evidence type="ECO:0000313" key="2">
    <source>
        <dbReference type="Proteomes" id="UP001162131"/>
    </source>
</evidence>
<evidence type="ECO:0000313" key="1">
    <source>
        <dbReference type="EMBL" id="CAG9332877.1"/>
    </source>
</evidence>
<dbReference type="EMBL" id="CAJZBQ010000055">
    <property type="protein sequence ID" value="CAG9332877.1"/>
    <property type="molecule type" value="Genomic_DNA"/>
</dbReference>
<organism evidence="1 2">
    <name type="scientific">Blepharisma stoltei</name>
    <dbReference type="NCBI Taxonomy" id="1481888"/>
    <lineage>
        <taxon>Eukaryota</taxon>
        <taxon>Sar</taxon>
        <taxon>Alveolata</taxon>
        <taxon>Ciliophora</taxon>
        <taxon>Postciliodesmatophora</taxon>
        <taxon>Heterotrichea</taxon>
        <taxon>Heterotrichida</taxon>
        <taxon>Blepharismidae</taxon>
        <taxon>Blepharisma</taxon>
    </lineage>
</organism>